<reference evidence="1" key="2">
    <citation type="journal article" date="2018" name="Nat. Commun.">
        <title>Tailed giant Tupanvirus possesses the most complete translational apparatus of the known virosphere.</title>
        <authorList>
            <person name="Abrahao J."/>
            <person name="Silva L."/>
            <person name="Silva L.S."/>
            <person name="Khalil J.Y.B."/>
            <person name="Rodrigues R."/>
            <person name="Arantes T."/>
            <person name="Assis F."/>
            <person name="Boratto P."/>
            <person name="Andrade M."/>
            <person name="Kroon E.G."/>
            <person name="Ribeiro B."/>
            <person name="Bergier I."/>
            <person name="Seligmann H."/>
            <person name="Ghigo E."/>
            <person name="Colson P."/>
            <person name="Levasseur A."/>
            <person name="Kroemer G."/>
            <person name="Raoult D."/>
            <person name="La Scola B."/>
        </authorList>
    </citation>
    <scope>NUCLEOTIDE SEQUENCE [LARGE SCALE GENOMIC DNA]</scope>
    <source>
        <strain evidence="1">Deep ocean</strain>
    </source>
</reference>
<dbReference type="GeneID" id="80516971"/>
<dbReference type="KEGG" id="vg:80516971"/>
<evidence type="ECO:0000313" key="1">
    <source>
        <dbReference type="EMBL" id="QKU33672.1"/>
    </source>
</evidence>
<accession>A0A6N1NSD1</accession>
<proteinExistence type="predicted"/>
<sequence>MASLFIILCDFIMQMWHHLVYSYYFIDRTKSMGINFEGGKIITHIKSNPLCVAASNIQIAIDSPFFGYQSNCKILEYPEIKSRMLDSISSVFKKVNFMLEEDSNINHLVVQIAKEGSVAYSFGSNALLPILRNTLSKENIDKLIIVKGYRSTDYYVHRTNGKFIFVNIGMFTSLNPECDVAEVCVPVKTIVLEHQIKGKTFIKSLVNYHIDDIAYGLPLIKPVELAGIPDNSNFILPNNISYKHLLSFFID</sequence>
<dbReference type="EMBL" id="MF405918">
    <property type="protein sequence ID" value="QKU33672.1"/>
    <property type="molecule type" value="Genomic_DNA"/>
</dbReference>
<dbReference type="RefSeq" id="YP_010780280.1">
    <property type="nucleotide sequence ID" value="NC_075038.1"/>
</dbReference>
<protein>
    <submittedName>
        <fullName evidence="1">Putative ORFan</fullName>
    </submittedName>
</protein>
<reference evidence="1" key="1">
    <citation type="submission" date="2017-06" db="EMBL/GenBank/DDBJ databases">
        <authorList>
            <person name="Assis F.L."/>
            <person name="Abrahao J.S."/>
            <person name="Silva L."/>
            <person name="Khalil J.B."/>
            <person name="Rodrigues R."/>
            <person name="Silva L.S."/>
            <person name="Boratto P."/>
            <person name="Andrade M."/>
            <person name="Kroon E.G."/>
            <person name="Ribeiro B."/>
            <person name="Bergier I."/>
            <person name="Seligmann H."/>
            <person name="Ghigo E."/>
            <person name="Colson P."/>
            <person name="Levasseur A."/>
            <person name="Raoult D."/>
            <person name="Scola B.L."/>
        </authorList>
    </citation>
    <scope>NUCLEOTIDE SEQUENCE</scope>
    <source>
        <strain evidence="1">Deep ocean</strain>
    </source>
</reference>
<name>A0A6N1NSD1_9VIRU</name>
<organism evidence="1">
    <name type="scientific">Tupanvirus deep ocean</name>
    <dbReference type="NCBI Taxonomy" id="2126984"/>
    <lineage>
        <taxon>Viruses</taxon>
        <taxon>Varidnaviria</taxon>
        <taxon>Bamfordvirae</taxon>
        <taxon>Nucleocytoviricota</taxon>
        <taxon>Megaviricetes</taxon>
        <taxon>Imitervirales</taxon>
        <taxon>Mimiviridae</taxon>
        <taxon>Megamimivirinae</taxon>
        <taxon>Tupanvirus</taxon>
        <taxon>Tupanvirus altamarinense</taxon>
    </lineage>
</organism>